<dbReference type="GO" id="GO:0050660">
    <property type="term" value="F:flavin adenine dinucleotide binding"/>
    <property type="evidence" value="ECO:0007669"/>
    <property type="project" value="InterPro"/>
</dbReference>
<protein>
    <recommendedName>
        <fullName evidence="7">L-ornithine N(5)-oxygenase</fullName>
    </recommendedName>
</protein>
<dbReference type="VEuPathDB" id="FungiDB:MFRU_002g03470"/>
<dbReference type="Pfam" id="PF00743">
    <property type="entry name" value="FMO-like"/>
    <property type="match status" value="1"/>
</dbReference>
<dbReference type="EMBL" id="VICG01000002">
    <property type="protein sequence ID" value="KAA8575023.1"/>
    <property type="molecule type" value="Genomic_DNA"/>
</dbReference>
<dbReference type="SUPFAM" id="SSF51905">
    <property type="entry name" value="FAD/NAD(P)-binding domain"/>
    <property type="match status" value="2"/>
</dbReference>
<evidence type="ECO:0000256" key="4">
    <source>
        <dbReference type="ARBA" id="ARBA00023002"/>
    </source>
</evidence>
<name>A0A5M9K2K9_MONFR</name>
<evidence type="ECO:0000256" key="2">
    <source>
        <dbReference type="ARBA" id="ARBA00022630"/>
    </source>
</evidence>
<gene>
    <name evidence="5" type="ORF">EYC84_004244</name>
</gene>
<comment type="similarity">
    <text evidence="1">Belongs to the FAD-binding monooxygenase family.</text>
</comment>
<proteinExistence type="inferred from homology"/>
<keyword evidence="2" id="KW-0285">Flavoprotein</keyword>
<evidence type="ECO:0000313" key="6">
    <source>
        <dbReference type="Proteomes" id="UP000322873"/>
    </source>
</evidence>
<evidence type="ECO:0000256" key="1">
    <source>
        <dbReference type="ARBA" id="ARBA00010139"/>
    </source>
</evidence>
<dbReference type="PANTHER" id="PTHR42877">
    <property type="entry name" value="L-ORNITHINE N(5)-MONOOXYGENASE-RELATED"/>
    <property type="match status" value="1"/>
</dbReference>
<dbReference type="AlphaFoldDB" id="A0A5M9K2K9"/>
<dbReference type="InterPro" id="IPR020946">
    <property type="entry name" value="Flavin_mOase-like"/>
</dbReference>
<dbReference type="PANTHER" id="PTHR42877:SF7">
    <property type="entry name" value="FLAVIN-BINDING MONOOXYGENASE-RELATED"/>
    <property type="match status" value="1"/>
</dbReference>
<accession>A0A5M9K2K9</accession>
<sequence length="545" mass="62671">MEVETPVSALQADEHRFAVILGAGAAGIIQGCTFIREKVLPLEEFQILDRNAAYGGVWWRNTYPGAACDIPSHEYQISWALNPYWSRTFAPQPEIRQYFENVALRYHLDRSTSFNTEIIRATWDDSRLLWFVETKDLETGTEKIWSCHVLVSAAGAFTVPKKADVPGIDTFKGEQWHSIDWPKDANLKGKTVAVVGTGPSACQFIPNIYPGLKSLIVYQRSPGHVLPRVDAVSGWFKKFIFATFPFTMRWYRWILMKKDEMLRKRLFNPGSWFQKIVIGMTKKHLYSQIKDQALREKLESKDVFGCKRPMMLDNYFPIFTNDNVELVTDSVTAITEEGIVSKNAETGEETERKTDVLIWGTGYNPVDFGLPVPTRGRSGQLLAEKYQPELCSLYGVAVDDFPNYFNFLGPNSSSFETSVMELFELQAHHTCLVTRYLFQKNVGSFRYAIMPKEERVNDWTFSLRPGQAKLPPASPVCRSYYRSKIGHVYRFPYPYWQYKALIAKIDFKRDWSFESEHNGGTSESNIWKHPRGNSYFRHSSFKRAG</sequence>
<organism evidence="5 6">
    <name type="scientific">Monilinia fructicola</name>
    <name type="common">Brown rot fungus</name>
    <name type="synonym">Ciboria fructicola</name>
    <dbReference type="NCBI Taxonomy" id="38448"/>
    <lineage>
        <taxon>Eukaryota</taxon>
        <taxon>Fungi</taxon>
        <taxon>Dikarya</taxon>
        <taxon>Ascomycota</taxon>
        <taxon>Pezizomycotina</taxon>
        <taxon>Leotiomycetes</taxon>
        <taxon>Helotiales</taxon>
        <taxon>Sclerotiniaceae</taxon>
        <taxon>Monilinia</taxon>
    </lineage>
</organism>
<keyword evidence="6" id="KW-1185">Reference proteome</keyword>
<dbReference type="GO" id="GO:0050661">
    <property type="term" value="F:NADP binding"/>
    <property type="evidence" value="ECO:0007669"/>
    <property type="project" value="InterPro"/>
</dbReference>
<keyword evidence="4" id="KW-0560">Oxidoreductase</keyword>
<dbReference type="Proteomes" id="UP000322873">
    <property type="component" value="Unassembled WGS sequence"/>
</dbReference>
<comment type="caution">
    <text evidence="5">The sequence shown here is derived from an EMBL/GenBank/DDBJ whole genome shotgun (WGS) entry which is preliminary data.</text>
</comment>
<dbReference type="InterPro" id="IPR051209">
    <property type="entry name" value="FAD-bind_Monooxygenase_sf"/>
</dbReference>
<dbReference type="InterPro" id="IPR036188">
    <property type="entry name" value="FAD/NAD-bd_sf"/>
</dbReference>
<reference evidence="5 6" key="1">
    <citation type="submission" date="2019-06" db="EMBL/GenBank/DDBJ databases">
        <title>Genome Sequence of the Brown Rot Fungal Pathogen Monilinia fructicola.</title>
        <authorList>
            <person name="De Miccolis Angelini R.M."/>
            <person name="Landi L."/>
            <person name="Abate D."/>
            <person name="Pollastro S."/>
            <person name="Romanazzi G."/>
            <person name="Faretra F."/>
        </authorList>
    </citation>
    <scope>NUCLEOTIDE SEQUENCE [LARGE SCALE GENOMIC DNA]</scope>
    <source>
        <strain evidence="5 6">Mfrc123</strain>
    </source>
</reference>
<evidence type="ECO:0000256" key="3">
    <source>
        <dbReference type="ARBA" id="ARBA00022827"/>
    </source>
</evidence>
<dbReference type="Gene3D" id="3.50.50.60">
    <property type="entry name" value="FAD/NAD(P)-binding domain"/>
    <property type="match status" value="2"/>
</dbReference>
<dbReference type="GO" id="GO:0004499">
    <property type="term" value="F:N,N-dimethylaniline monooxygenase activity"/>
    <property type="evidence" value="ECO:0007669"/>
    <property type="project" value="InterPro"/>
</dbReference>
<keyword evidence="3" id="KW-0274">FAD</keyword>
<evidence type="ECO:0008006" key="7">
    <source>
        <dbReference type="Google" id="ProtNLM"/>
    </source>
</evidence>
<evidence type="ECO:0000313" key="5">
    <source>
        <dbReference type="EMBL" id="KAA8575023.1"/>
    </source>
</evidence>